<evidence type="ECO:0000313" key="2">
    <source>
        <dbReference type="EMBL" id="EJT52474.1"/>
    </source>
</evidence>
<sequence>MSQTHDLGAPEKGVLLPLYTDSKNALEQSDTPHPLYTDEWLNGEPWRYRAILAINLLLIICGQYAFLW</sequence>
<dbReference type="Proteomes" id="UP000002748">
    <property type="component" value="Unassembled WGS sequence"/>
</dbReference>
<keyword evidence="1" id="KW-1133">Transmembrane helix</keyword>
<keyword evidence="1" id="KW-0812">Transmembrane</keyword>
<evidence type="ECO:0000313" key="3">
    <source>
        <dbReference type="Proteomes" id="UP000002748"/>
    </source>
</evidence>
<feature type="transmembrane region" description="Helical" evidence="1">
    <location>
        <begin position="46"/>
        <end position="67"/>
    </location>
</feature>
<proteinExistence type="predicted"/>
<evidence type="ECO:0000256" key="1">
    <source>
        <dbReference type="SAM" id="Phobius"/>
    </source>
</evidence>
<dbReference type="VEuPathDB" id="FungiDB:A1Q1_03990"/>
<name>J6F5Z8_TRIAS</name>
<dbReference type="KEGG" id="tasa:A1Q1_03990"/>
<dbReference type="GeneID" id="25987503"/>
<dbReference type="RefSeq" id="XP_014183841.1">
    <property type="nucleotide sequence ID" value="XM_014328366.1"/>
</dbReference>
<keyword evidence="1" id="KW-0472">Membrane</keyword>
<dbReference type="EMBL" id="ALBS01000025">
    <property type="protein sequence ID" value="EJT52474.1"/>
    <property type="molecule type" value="Genomic_DNA"/>
</dbReference>
<dbReference type="AlphaFoldDB" id="J6F5Z8"/>
<accession>J6F5Z8</accession>
<comment type="caution">
    <text evidence="2">The sequence shown here is derived from an EMBL/GenBank/DDBJ whole genome shotgun (WGS) entry which is preliminary data.</text>
</comment>
<organism evidence="2 3">
    <name type="scientific">Trichosporon asahii var. asahii (strain ATCC 90039 / CBS 2479 / JCM 2466 / KCTC 7840 / NBRC 103889/ NCYC 2677 / UAMH 7654)</name>
    <name type="common">Yeast</name>
    <dbReference type="NCBI Taxonomy" id="1186058"/>
    <lineage>
        <taxon>Eukaryota</taxon>
        <taxon>Fungi</taxon>
        <taxon>Dikarya</taxon>
        <taxon>Basidiomycota</taxon>
        <taxon>Agaricomycotina</taxon>
        <taxon>Tremellomycetes</taxon>
        <taxon>Trichosporonales</taxon>
        <taxon>Trichosporonaceae</taxon>
        <taxon>Trichosporon</taxon>
    </lineage>
</organism>
<dbReference type="HOGENOM" id="CLU_2795748_0_0_1"/>
<protein>
    <submittedName>
        <fullName evidence="2">Uncharacterized protein</fullName>
    </submittedName>
</protein>
<gene>
    <name evidence="2" type="ORF">A1Q1_03990</name>
</gene>
<reference evidence="2 3" key="1">
    <citation type="journal article" date="2012" name="Eukaryot. Cell">
        <title>Draft genome sequence of CBS 2479, the standard type strain of Trichosporon asahii.</title>
        <authorList>
            <person name="Yang R.Y."/>
            <person name="Li H.T."/>
            <person name="Zhu H."/>
            <person name="Zhou G.P."/>
            <person name="Wang M."/>
            <person name="Wang L."/>
        </authorList>
    </citation>
    <scope>NUCLEOTIDE SEQUENCE [LARGE SCALE GENOMIC DNA]</scope>
    <source>
        <strain evidence="3">ATCC 90039 / CBS 2479 / JCM 2466 / KCTC 7840 / NCYC 2677 / UAMH 7654</strain>
    </source>
</reference>